<dbReference type="InterPro" id="IPR012938">
    <property type="entry name" value="Glc/Sorbosone_DH"/>
</dbReference>
<name>A0A8U0A705_9EURY</name>
<evidence type="ECO:0000256" key="4">
    <source>
        <dbReference type="SAM" id="Phobius"/>
    </source>
</evidence>
<dbReference type="SUPFAM" id="SSF50952">
    <property type="entry name" value="Soluble quinoprotein glucose dehydrogenase"/>
    <property type="match status" value="1"/>
</dbReference>
<dbReference type="Pfam" id="PF00127">
    <property type="entry name" value="Copper-bind"/>
    <property type="match status" value="1"/>
</dbReference>
<dbReference type="GeneID" id="71929373"/>
<dbReference type="SUPFAM" id="SSF49503">
    <property type="entry name" value="Cupredoxins"/>
    <property type="match status" value="1"/>
</dbReference>
<feature type="compositionally biased region" description="Polar residues" evidence="3">
    <location>
        <begin position="133"/>
        <end position="146"/>
    </location>
</feature>
<evidence type="ECO:0000259" key="6">
    <source>
        <dbReference type="Pfam" id="PF07995"/>
    </source>
</evidence>
<organism evidence="7 8">
    <name type="scientific">Halocatena salina</name>
    <dbReference type="NCBI Taxonomy" id="2934340"/>
    <lineage>
        <taxon>Archaea</taxon>
        <taxon>Methanobacteriati</taxon>
        <taxon>Methanobacteriota</taxon>
        <taxon>Stenosarchaea group</taxon>
        <taxon>Halobacteria</taxon>
        <taxon>Halobacteriales</taxon>
        <taxon>Natronomonadaceae</taxon>
        <taxon>Halocatena</taxon>
    </lineage>
</organism>
<dbReference type="PROSITE" id="PS51318">
    <property type="entry name" value="TAT"/>
    <property type="match status" value="1"/>
</dbReference>
<dbReference type="Gene3D" id="2.120.10.30">
    <property type="entry name" value="TolB, C-terminal domain"/>
    <property type="match status" value="1"/>
</dbReference>
<feature type="region of interest" description="Disordered" evidence="3">
    <location>
        <begin position="132"/>
        <end position="179"/>
    </location>
</feature>
<dbReference type="GO" id="GO:0009055">
    <property type="term" value="F:electron transfer activity"/>
    <property type="evidence" value="ECO:0007669"/>
    <property type="project" value="InterPro"/>
</dbReference>
<dbReference type="InterPro" id="IPR006311">
    <property type="entry name" value="TAT_signal"/>
</dbReference>
<keyword evidence="4" id="KW-0472">Membrane</keyword>
<gene>
    <name evidence="7" type="ORF">MW046_14960</name>
</gene>
<dbReference type="KEGG" id="haad:MW046_14960"/>
<evidence type="ECO:0000313" key="7">
    <source>
        <dbReference type="EMBL" id="UPM44308.1"/>
    </source>
</evidence>
<dbReference type="InterPro" id="IPR008972">
    <property type="entry name" value="Cupredoxin"/>
</dbReference>
<feature type="domain" description="Glucose/Sorbosone dehydrogenase" evidence="6">
    <location>
        <begin position="176"/>
        <end position="456"/>
    </location>
</feature>
<dbReference type="PANTHER" id="PTHR19328">
    <property type="entry name" value="HEDGEHOG-INTERACTING PROTEIN"/>
    <property type="match status" value="1"/>
</dbReference>
<dbReference type="GO" id="GO:0005507">
    <property type="term" value="F:copper ion binding"/>
    <property type="evidence" value="ECO:0007669"/>
    <property type="project" value="InterPro"/>
</dbReference>
<evidence type="ECO:0000259" key="5">
    <source>
        <dbReference type="Pfam" id="PF00127"/>
    </source>
</evidence>
<feature type="transmembrane region" description="Helical" evidence="4">
    <location>
        <begin position="20"/>
        <end position="39"/>
    </location>
</feature>
<dbReference type="AlphaFoldDB" id="A0A8U0A705"/>
<protein>
    <submittedName>
        <fullName evidence="7">PQQ-dependent sugar dehydrogenase</fullName>
    </submittedName>
</protein>
<dbReference type="Gene3D" id="2.60.40.420">
    <property type="entry name" value="Cupredoxins - blue copper proteins"/>
    <property type="match status" value="1"/>
</dbReference>
<dbReference type="RefSeq" id="WP_247994962.1">
    <property type="nucleotide sequence ID" value="NZ_CP096020.1"/>
</dbReference>
<dbReference type="Pfam" id="PF07995">
    <property type="entry name" value="GSDH"/>
    <property type="match status" value="1"/>
</dbReference>
<accession>A0A8U0A705</accession>
<evidence type="ECO:0000256" key="3">
    <source>
        <dbReference type="SAM" id="MobiDB-lite"/>
    </source>
</evidence>
<evidence type="ECO:0000256" key="2">
    <source>
        <dbReference type="ARBA" id="ARBA00023008"/>
    </source>
</evidence>
<feature type="region of interest" description="Disordered" evidence="3">
    <location>
        <begin position="468"/>
        <end position="488"/>
    </location>
</feature>
<keyword evidence="4" id="KW-0812">Transmembrane</keyword>
<evidence type="ECO:0000256" key="1">
    <source>
        <dbReference type="ARBA" id="ARBA00022723"/>
    </source>
</evidence>
<keyword evidence="8" id="KW-1185">Reference proteome</keyword>
<keyword evidence="2" id="KW-0186">Copper</keyword>
<feature type="compositionally biased region" description="Acidic residues" evidence="3">
    <location>
        <begin position="147"/>
        <end position="162"/>
    </location>
</feature>
<keyword evidence="4" id="KW-1133">Transmembrane helix</keyword>
<evidence type="ECO:0000313" key="8">
    <source>
        <dbReference type="Proteomes" id="UP000831768"/>
    </source>
</evidence>
<dbReference type="EMBL" id="CP096020">
    <property type="protein sequence ID" value="UPM44308.1"/>
    <property type="molecule type" value="Genomic_DNA"/>
</dbReference>
<reference evidence="7" key="1">
    <citation type="submission" date="2022-04" db="EMBL/GenBank/DDBJ databases">
        <title>Halocatena sp. nov., isolated from a salt lake.</title>
        <authorList>
            <person name="Cui H.-L."/>
        </authorList>
    </citation>
    <scope>NUCLEOTIDE SEQUENCE</scope>
    <source>
        <strain evidence="7">AD-1</strain>
        <plasmid evidence="7">unnamed1</plasmid>
    </source>
</reference>
<feature type="region of interest" description="Disordered" evidence="3">
    <location>
        <begin position="319"/>
        <end position="340"/>
    </location>
</feature>
<keyword evidence="1" id="KW-0479">Metal-binding</keyword>
<geneLocation type="plasmid" evidence="7 8">
    <name>unnamed1</name>
</geneLocation>
<proteinExistence type="predicted"/>
<dbReference type="PANTHER" id="PTHR19328:SF75">
    <property type="entry name" value="ALDOSE SUGAR DEHYDROGENASE YLII"/>
    <property type="match status" value="1"/>
</dbReference>
<keyword evidence="7" id="KW-0614">Plasmid</keyword>
<dbReference type="InterPro" id="IPR011042">
    <property type="entry name" value="6-blade_b-propeller_TolB-like"/>
</dbReference>
<sequence length="631" mass="68789">MSNSDQGKSLTNGITSRRQVLRALGAVGVIGTAGMSWPVSARSSITLDGQISGWQGVSPDDIADETNPTLTFEPGEAVTVEWTNRDGMGHNFVVVDGNEQELLSSDIMAEQGETQTVEFTATEEMSEYFCQPHPQSMRGSVEITGSTEDDEQTETDGDDETDPSPFTKRQLASDLTDPMAIEIAPDGRVFYTTRGGNFSEDAEDETTGTGRVGVIDPESGEITTALEIDVYTGQEDGLQGLAFDPAFEENGWVYLFYSPPNEVVGDEPYNQLSRFRVRGNSIDPDCEVEILRVPTQRETCCHAGGDIEFGPSGDLYLSTGDDTNPHESDGYTPIDERDGREPYDAQRTAANTADLRGKILRISPEDDGSYSVPDDNLFPQDEYAAEIEDGLVRPEIYVMGVRNPFRMSVDQKTGVLHYADYGPDAGEWDAGRGPIGIVEINSVSEPMNAGWPYVRGPNHPYVEYDFETEESDGPFDPANPVNGSPNNDGLEELPSVRPATLWYPFSWDAYTDAPDYAAVPDEAPWPTLEGGAPMGGPVYRYSDDSGAGALPEEYDGKHFIAEWGANWLKTVEYAEDGSVTDIAAFMPNAKLLSPMDLEIGPNGVLYLLEWGEGYEGSNAGIYRIEHDGQSG</sequence>
<dbReference type="InterPro" id="IPR011041">
    <property type="entry name" value="Quinoprot_gluc/sorb_DH_b-prop"/>
</dbReference>
<feature type="domain" description="Blue (type 1) copper" evidence="5">
    <location>
        <begin position="72"/>
        <end position="143"/>
    </location>
</feature>
<dbReference type="InterPro" id="IPR000923">
    <property type="entry name" value="BlueCu_1"/>
</dbReference>
<feature type="compositionally biased region" description="Basic and acidic residues" evidence="3">
    <location>
        <begin position="323"/>
        <end position="340"/>
    </location>
</feature>
<dbReference type="Proteomes" id="UP000831768">
    <property type="component" value="Plasmid unnamed1"/>
</dbReference>